<dbReference type="PANTHER" id="PTHR13930:SF0">
    <property type="entry name" value="S-ADENOSYL-L-METHIONINE-DEPENDENT TRNA 4-DEMETHYLWYOSINE SYNTHASE TYW1-RELATED"/>
    <property type="match status" value="1"/>
</dbReference>
<evidence type="ECO:0000256" key="1">
    <source>
        <dbReference type="ARBA" id="ARBA00022691"/>
    </source>
</evidence>
<keyword evidence="1" id="KW-0949">S-adenosyl-L-methionine</keyword>
<dbReference type="Gene3D" id="3.20.20.70">
    <property type="entry name" value="Aldolase class I"/>
    <property type="match status" value="2"/>
</dbReference>
<dbReference type="SFLD" id="SFLDS00029">
    <property type="entry name" value="Radical_SAM"/>
    <property type="match status" value="1"/>
</dbReference>
<name>A0A5B9DFB0_9ARCH</name>
<dbReference type="InterPro" id="IPR034556">
    <property type="entry name" value="tRNA_wybutosine-synthase"/>
</dbReference>
<dbReference type="SUPFAM" id="SSF102114">
    <property type="entry name" value="Radical SAM enzymes"/>
    <property type="match status" value="1"/>
</dbReference>
<dbReference type="GO" id="GO:0051539">
    <property type="term" value="F:4 iron, 4 sulfur cluster binding"/>
    <property type="evidence" value="ECO:0007669"/>
    <property type="project" value="InterPro"/>
</dbReference>
<dbReference type="GO" id="GO:0046872">
    <property type="term" value="F:metal ion binding"/>
    <property type="evidence" value="ECO:0007669"/>
    <property type="project" value="UniProtKB-KW"/>
</dbReference>
<dbReference type="RefSeq" id="WP_147664687.1">
    <property type="nucleotide sequence ID" value="NZ_CP042905.2"/>
</dbReference>
<dbReference type="CDD" id="cd01335">
    <property type="entry name" value="Radical_SAM"/>
    <property type="match status" value="1"/>
</dbReference>
<dbReference type="InterPro" id="IPR007197">
    <property type="entry name" value="rSAM"/>
</dbReference>
<accession>A0A5B9DFB0</accession>
<dbReference type="EMBL" id="CP042905">
    <property type="protein sequence ID" value="QEE17802.1"/>
    <property type="molecule type" value="Genomic_DNA"/>
</dbReference>
<evidence type="ECO:0000256" key="2">
    <source>
        <dbReference type="ARBA" id="ARBA00022723"/>
    </source>
</evidence>
<evidence type="ECO:0000313" key="6">
    <source>
        <dbReference type="EMBL" id="QEE17802.1"/>
    </source>
</evidence>
<reference evidence="6 7" key="1">
    <citation type="journal article" date="2020" name="Nature">
        <title>Isolation of an archaeon at the prokaryote-eukaryote interface.</title>
        <authorList>
            <person name="Imachi H."/>
            <person name="Nobu M.K."/>
            <person name="Nakahara N."/>
            <person name="Morono Y."/>
            <person name="Ogawara M."/>
            <person name="Takaki Y."/>
            <person name="Takano Y."/>
            <person name="Uematsu K."/>
            <person name="Ikuta T."/>
            <person name="Ito M."/>
            <person name="Matsui Y."/>
            <person name="Miyazaki M."/>
            <person name="Murata K."/>
            <person name="Saito Y."/>
            <person name="Sakai S."/>
            <person name="Song C."/>
            <person name="Tasumi E."/>
            <person name="Yamanaka Y."/>
            <person name="Yamaguchi T."/>
            <person name="Kamagata Y."/>
            <person name="Tamaki H."/>
            <person name="Takai K."/>
        </authorList>
    </citation>
    <scope>NUCLEOTIDE SEQUENCE [LARGE SCALE GENOMIC DNA]</scope>
    <source>
        <strain evidence="6 7">MK-D1</strain>
    </source>
</reference>
<dbReference type="GO" id="GO:0102521">
    <property type="term" value="F:tRNA-4-demethylwyosine synthase activity"/>
    <property type="evidence" value="ECO:0007669"/>
    <property type="project" value="UniProtKB-EC"/>
</dbReference>
<sequence>MEKKTIQSGFDKEKLVKSYMKSNYRIIGPLKHSAIKPCHWQEQKLLTGRSNRNCYKGYFGIESETCIQNTPTLPFCNHQCVFCWRDYENASFGPEWKGPMDSPKVIAREMIRHSKNLIFEHITKKKSIDNLDLMHKILYTYHDTIKQQNLADIVFGELDLAKILNTTRTKIHRAVLVLKNCSILKNPTEDKYVLQNEIKNKIQSYEEIDQLIAKDVTTKEDLDKVFKNAEVPKHAAISLAGEPMLYPAIGELVTEFRNRNMCTFIVTNGTQPEVLKKLVEKNQLPTQLYVTLTAPTKQDFIKISRPLTKNAWENLMETLRIIPTLSCRTVIRITSVKFLNINLGMVPNYVKLLKMANPNFIDIKGFTIEASALNLEKRLGKFKGDHTLRDFGPNFKDLLDFAQELEKIGGFPIIEKHKPSKDILLRGSWPEGKSIKIDFSKV</sequence>
<organism evidence="6 7">
    <name type="scientific">Promethearchaeum syntrophicum</name>
    <dbReference type="NCBI Taxonomy" id="2594042"/>
    <lineage>
        <taxon>Archaea</taxon>
        <taxon>Promethearchaeati</taxon>
        <taxon>Promethearchaeota</taxon>
        <taxon>Promethearchaeia</taxon>
        <taxon>Promethearchaeales</taxon>
        <taxon>Promethearchaeaceae</taxon>
        <taxon>Promethearchaeum</taxon>
    </lineage>
</organism>
<dbReference type="GeneID" id="41331608"/>
<keyword evidence="2" id="KW-0479">Metal-binding</keyword>
<keyword evidence="4" id="KW-0411">Iron-sulfur</keyword>
<evidence type="ECO:0000259" key="5">
    <source>
        <dbReference type="Pfam" id="PF04055"/>
    </source>
</evidence>
<protein>
    <submittedName>
        <fullName evidence="6">Radical SAM protein</fullName>
    </submittedName>
</protein>
<evidence type="ECO:0000313" key="7">
    <source>
        <dbReference type="Proteomes" id="UP000321408"/>
    </source>
</evidence>
<dbReference type="PANTHER" id="PTHR13930">
    <property type="entry name" value="S-ADENOSYL-L-METHIONINE-DEPENDENT TRNA 4-DEMETHYLWYOSINE SYNTHASE"/>
    <property type="match status" value="1"/>
</dbReference>
<dbReference type="AlphaFoldDB" id="A0A5B9DFB0"/>
<dbReference type="InterPro" id="IPR013785">
    <property type="entry name" value="Aldolase_TIM"/>
</dbReference>
<feature type="domain" description="Radical SAM core" evidence="5">
    <location>
        <begin position="215"/>
        <end position="337"/>
    </location>
</feature>
<dbReference type="OrthoDB" id="68499at2157"/>
<proteinExistence type="predicted"/>
<keyword evidence="3" id="KW-0408">Iron</keyword>
<reference evidence="6 7" key="2">
    <citation type="journal article" date="2024" name="Int. J. Syst. Evol. Microbiol.">
        <title>Promethearchaeum syntrophicum gen. nov., sp. nov., an anaerobic, obligately syntrophic archaeon, the first isolate of the lineage 'Asgard' archaea, and proposal of the new archaeal phylum Promethearchaeota phyl. nov. and kingdom Promethearchaeati regn. nov.</title>
        <authorList>
            <person name="Imachi H."/>
            <person name="Nobu M.K."/>
            <person name="Kato S."/>
            <person name="Takaki Y."/>
            <person name="Miyazaki M."/>
            <person name="Miyata M."/>
            <person name="Ogawara M."/>
            <person name="Saito Y."/>
            <person name="Sakai S."/>
            <person name="Tahara Y.O."/>
            <person name="Takano Y."/>
            <person name="Tasumi E."/>
            <person name="Uematsu K."/>
            <person name="Yoshimura T."/>
            <person name="Itoh T."/>
            <person name="Ohkuma M."/>
            <person name="Takai K."/>
        </authorList>
    </citation>
    <scope>NUCLEOTIDE SEQUENCE [LARGE SCALE GENOMIC DNA]</scope>
    <source>
        <strain evidence="6 7">MK-D1</strain>
    </source>
</reference>
<keyword evidence="7" id="KW-1185">Reference proteome</keyword>
<dbReference type="KEGG" id="psyt:DSAG12_03640"/>
<dbReference type="InterPro" id="IPR058240">
    <property type="entry name" value="rSAM_sf"/>
</dbReference>
<dbReference type="GO" id="GO:0008033">
    <property type="term" value="P:tRNA processing"/>
    <property type="evidence" value="ECO:0007669"/>
    <property type="project" value="InterPro"/>
</dbReference>
<dbReference type="Pfam" id="PF04055">
    <property type="entry name" value="Radical_SAM"/>
    <property type="match status" value="1"/>
</dbReference>
<evidence type="ECO:0000256" key="3">
    <source>
        <dbReference type="ARBA" id="ARBA00023004"/>
    </source>
</evidence>
<gene>
    <name evidence="6" type="ORF">DSAG12_03640</name>
</gene>
<dbReference type="Proteomes" id="UP000321408">
    <property type="component" value="Chromosome"/>
</dbReference>
<evidence type="ECO:0000256" key="4">
    <source>
        <dbReference type="ARBA" id="ARBA00023014"/>
    </source>
</evidence>